<dbReference type="KEGG" id="sct:SCAT_5631"/>
<sequence>MGEDDQRRGGRRGDADATRQALLDAASVLFAERGYERTTVRAIAARAGANQALLFRYFGSKRALFGEVMARNGRQRLLATEPERLLEVALRGLLPDDEDGPCDRSLEAFLRSAGSTDEVGAAGRLLGEEYARALGTLSDADDAALRADLVLAWLLGIGLTRVVVRKEPLAGAVPDDICALVLPAARSLLEGLAPPARPER</sequence>
<dbReference type="EMBL" id="CP003219">
    <property type="protein sequence ID" value="AEW98001.1"/>
    <property type="molecule type" value="Genomic_DNA"/>
</dbReference>
<dbReference type="RefSeq" id="WP_014146333.1">
    <property type="nucleotide sequence ID" value="NC_016111.1"/>
</dbReference>
<dbReference type="Pfam" id="PF00440">
    <property type="entry name" value="TetR_N"/>
    <property type="match status" value="1"/>
</dbReference>
<dbReference type="InterPro" id="IPR001647">
    <property type="entry name" value="HTH_TetR"/>
</dbReference>
<dbReference type="AlphaFoldDB" id="F8JSU3"/>
<feature type="domain" description="HTH tetR-type" evidence="3">
    <location>
        <begin position="16"/>
        <end position="76"/>
    </location>
</feature>
<keyword evidence="1 2" id="KW-0238">DNA-binding</keyword>
<dbReference type="Gene3D" id="1.10.10.60">
    <property type="entry name" value="Homeodomain-like"/>
    <property type="match status" value="1"/>
</dbReference>
<dbReference type="PATRIC" id="fig|1003195.11.peg.7045"/>
<dbReference type="eggNOG" id="COG1309">
    <property type="taxonomic scope" value="Bacteria"/>
</dbReference>
<feature type="DNA-binding region" description="H-T-H motif" evidence="2">
    <location>
        <begin position="39"/>
        <end position="58"/>
    </location>
</feature>
<evidence type="ECO:0000313" key="4">
    <source>
        <dbReference type="EMBL" id="AEW98001.1"/>
    </source>
</evidence>
<evidence type="ECO:0000313" key="5">
    <source>
        <dbReference type="Proteomes" id="UP000007842"/>
    </source>
</evidence>
<proteinExistence type="predicted"/>
<dbReference type="PROSITE" id="PS01081">
    <property type="entry name" value="HTH_TETR_1"/>
    <property type="match status" value="1"/>
</dbReference>
<dbReference type="InterPro" id="IPR050109">
    <property type="entry name" value="HTH-type_TetR-like_transc_reg"/>
</dbReference>
<name>F8JSU3_STREN</name>
<dbReference type="PRINTS" id="PR00455">
    <property type="entry name" value="HTHTETR"/>
</dbReference>
<dbReference type="PANTHER" id="PTHR30055">
    <property type="entry name" value="HTH-TYPE TRANSCRIPTIONAL REGULATOR RUTR"/>
    <property type="match status" value="1"/>
</dbReference>
<organism evidence="4 5">
    <name type="scientific">Streptantibioticus cattleyicolor (strain ATCC 35852 / DSM 46488 / JCM 4925 / NBRC 14057 / NRRL 8057)</name>
    <name type="common">Streptomyces cattleya</name>
    <dbReference type="NCBI Taxonomy" id="1003195"/>
    <lineage>
        <taxon>Bacteria</taxon>
        <taxon>Bacillati</taxon>
        <taxon>Actinomycetota</taxon>
        <taxon>Actinomycetes</taxon>
        <taxon>Kitasatosporales</taxon>
        <taxon>Streptomycetaceae</taxon>
        <taxon>Streptantibioticus</taxon>
    </lineage>
</organism>
<dbReference type="KEGG" id="scy:SCATT_56300"/>
<dbReference type="OrthoDB" id="3210235at2"/>
<gene>
    <name evidence="4" type="ordered locus">SCATT_56300</name>
</gene>
<accession>G8X406</accession>
<dbReference type="Proteomes" id="UP000007842">
    <property type="component" value="Chromosome"/>
</dbReference>
<dbReference type="Pfam" id="PF17920">
    <property type="entry name" value="TetR_C_16"/>
    <property type="match status" value="1"/>
</dbReference>
<dbReference type="InterPro" id="IPR023772">
    <property type="entry name" value="DNA-bd_HTH_TetR-type_CS"/>
</dbReference>
<dbReference type="SUPFAM" id="SSF48498">
    <property type="entry name" value="Tetracyclin repressor-like, C-terminal domain"/>
    <property type="match status" value="1"/>
</dbReference>
<dbReference type="STRING" id="1003195.SCATT_56300"/>
<dbReference type="HOGENOM" id="CLU_069356_10_0_11"/>
<dbReference type="GO" id="GO:0003700">
    <property type="term" value="F:DNA-binding transcription factor activity"/>
    <property type="evidence" value="ECO:0007669"/>
    <property type="project" value="TreeGrafter"/>
</dbReference>
<accession>F8JSU3</accession>
<evidence type="ECO:0000256" key="1">
    <source>
        <dbReference type="ARBA" id="ARBA00023125"/>
    </source>
</evidence>
<reference evidence="5" key="1">
    <citation type="submission" date="2011-12" db="EMBL/GenBank/DDBJ databases">
        <title>Complete genome sequence of Streptomyces cattleya strain DSM 46488.</title>
        <authorList>
            <person name="Ou H.-Y."/>
            <person name="Li P."/>
            <person name="Zhao C."/>
            <person name="O'Hagan D."/>
            <person name="Deng Z."/>
        </authorList>
    </citation>
    <scope>NUCLEOTIDE SEQUENCE [LARGE SCALE GENOMIC DNA]</scope>
    <source>
        <strain evidence="5">ATCC 35852 / DSM 46488 / JCM 4925 / NBRC 14057 / NRRL 8057</strain>
    </source>
</reference>
<dbReference type="InterPro" id="IPR041678">
    <property type="entry name" value="TetR_C_16"/>
</dbReference>
<dbReference type="GO" id="GO:0000976">
    <property type="term" value="F:transcription cis-regulatory region binding"/>
    <property type="evidence" value="ECO:0007669"/>
    <property type="project" value="TreeGrafter"/>
</dbReference>
<evidence type="ECO:0000259" key="3">
    <source>
        <dbReference type="PROSITE" id="PS50977"/>
    </source>
</evidence>
<dbReference type="PROSITE" id="PS50977">
    <property type="entry name" value="HTH_TETR_2"/>
    <property type="match status" value="1"/>
</dbReference>
<protein>
    <submittedName>
        <fullName evidence="4">TetR family transcriptional regulator</fullName>
    </submittedName>
</protein>
<dbReference type="PANTHER" id="PTHR30055:SF235">
    <property type="entry name" value="TRANSCRIPTIONAL REGULATORY PROTEIN"/>
    <property type="match status" value="1"/>
</dbReference>
<dbReference type="SUPFAM" id="SSF46689">
    <property type="entry name" value="Homeodomain-like"/>
    <property type="match status" value="1"/>
</dbReference>
<dbReference type="Gene3D" id="1.10.357.10">
    <property type="entry name" value="Tetracycline Repressor, domain 2"/>
    <property type="match status" value="1"/>
</dbReference>
<dbReference type="InterPro" id="IPR036271">
    <property type="entry name" value="Tet_transcr_reg_TetR-rel_C_sf"/>
</dbReference>
<keyword evidence="5" id="KW-1185">Reference proteome</keyword>
<evidence type="ECO:0000256" key="2">
    <source>
        <dbReference type="PROSITE-ProRule" id="PRU00335"/>
    </source>
</evidence>
<dbReference type="InterPro" id="IPR009057">
    <property type="entry name" value="Homeodomain-like_sf"/>
</dbReference>